<dbReference type="Pfam" id="PF00132">
    <property type="entry name" value="Hexapep"/>
    <property type="match status" value="1"/>
</dbReference>
<dbReference type="InterPro" id="IPR011004">
    <property type="entry name" value="Trimer_LpxA-like_sf"/>
</dbReference>
<keyword evidence="4" id="KW-0012">Acyltransferase</keyword>
<dbReference type="GO" id="GO:0016746">
    <property type="term" value="F:acyltransferase activity"/>
    <property type="evidence" value="ECO:0007669"/>
    <property type="project" value="UniProtKB-KW"/>
</dbReference>
<comment type="caution">
    <text evidence="5">The sequence shown here is derived from an EMBL/GenBank/DDBJ whole genome shotgun (WGS) entry which is preliminary data.</text>
</comment>
<protein>
    <recommendedName>
        <fullName evidence="7">Acyltransferase</fullName>
    </recommendedName>
</protein>
<dbReference type="PROSITE" id="PS00101">
    <property type="entry name" value="HEXAPEP_TRANSFERASES"/>
    <property type="match status" value="1"/>
</dbReference>
<accession>A0A396BU83</accession>
<dbReference type="PANTHER" id="PTHR43300">
    <property type="entry name" value="ACETYLTRANSFERASE"/>
    <property type="match status" value="1"/>
</dbReference>
<evidence type="ECO:0000256" key="3">
    <source>
        <dbReference type="ARBA" id="ARBA00022737"/>
    </source>
</evidence>
<proteinExistence type="inferred from homology"/>
<evidence type="ECO:0000313" key="5">
    <source>
        <dbReference type="EMBL" id="RHH07537.1"/>
    </source>
</evidence>
<evidence type="ECO:0008006" key="7">
    <source>
        <dbReference type="Google" id="ProtNLM"/>
    </source>
</evidence>
<evidence type="ECO:0000313" key="6">
    <source>
        <dbReference type="Proteomes" id="UP000266644"/>
    </source>
</evidence>
<evidence type="ECO:0000256" key="4">
    <source>
        <dbReference type="ARBA" id="ARBA00023315"/>
    </source>
</evidence>
<dbReference type="AlphaFoldDB" id="A0A396BU83"/>
<dbReference type="Proteomes" id="UP000266644">
    <property type="component" value="Unassembled WGS sequence"/>
</dbReference>
<evidence type="ECO:0000256" key="1">
    <source>
        <dbReference type="ARBA" id="ARBA00007274"/>
    </source>
</evidence>
<gene>
    <name evidence="5" type="ORF">DW228_19000</name>
</gene>
<reference evidence="5 6" key="1">
    <citation type="submission" date="2018-08" db="EMBL/GenBank/DDBJ databases">
        <title>A genome reference for cultivated species of the human gut microbiota.</title>
        <authorList>
            <person name="Zou Y."/>
            <person name="Xue W."/>
            <person name="Luo G."/>
        </authorList>
    </citation>
    <scope>NUCLEOTIDE SEQUENCE [LARGE SCALE GENOMIC DNA]</scope>
    <source>
        <strain evidence="5 6">AM18-6</strain>
    </source>
</reference>
<keyword evidence="2" id="KW-0808">Transferase</keyword>
<dbReference type="InterPro" id="IPR050179">
    <property type="entry name" value="Trans_hexapeptide_repeat"/>
</dbReference>
<dbReference type="SUPFAM" id="SSF51161">
    <property type="entry name" value="Trimeric LpxA-like enzymes"/>
    <property type="match status" value="1"/>
</dbReference>
<evidence type="ECO:0000256" key="2">
    <source>
        <dbReference type="ARBA" id="ARBA00022679"/>
    </source>
</evidence>
<organism evidence="5 6">
    <name type="scientific">Bacteroides fragilis</name>
    <dbReference type="NCBI Taxonomy" id="817"/>
    <lineage>
        <taxon>Bacteria</taxon>
        <taxon>Pseudomonadati</taxon>
        <taxon>Bacteroidota</taxon>
        <taxon>Bacteroidia</taxon>
        <taxon>Bacteroidales</taxon>
        <taxon>Bacteroidaceae</taxon>
        <taxon>Bacteroides</taxon>
    </lineage>
</organism>
<dbReference type="InterPro" id="IPR001451">
    <property type="entry name" value="Hexapep"/>
</dbReference>
<dbReference type="EMBL" id="QRJE01000034">
    <property type="protein sequence ID" value="RHH07537.1"/>
    <property type="molecule type" value="Genomic_DNA"/>
</dbReference>
<dbReference type="InterPro" id="IPR018357">
    <property type="entry name" value="Hexapep_transf_CS"/>
</dbReference>
<dbReference type="Gene3D" id="2.160.10.10">
    <property type="entry name" value="Hexapeptide repeat proteins"/>
    <property type="match status" value="1"/>
</dbReference>
<sequence>MKINYHNMPTGRSKFNFLLRYIMNIIRTWYLFHFKYPWVKYNGFVRIMPHTSFAKMDISIGNNVQFGNYCNVASNVKFGNYILIAGRVCFIGRNDHVFTSPGEYIWNGERGKDGLTIVEDDVWIGHNSTIIAGITIGKGSIIASGSIVNKNVPPCEIWGGVPAKKIRDRFSNISEKEYHLQFLNRNSY</sequence>
<dbReference type="PANTHER" id="PTHR43300:SF11">
    <property type="entry name" value="ACETYLTRANSFERASE RV3034C-RELATED"/>
    <property type="match status" value="1"/>
</dbReference>
<name>A0A396BU83_BACFG</name>
<comment type="similarity">
    <text evidence="1">Belongs to the transferase hexapeptide repeat family.</text>
</comment>
<keyword evidence="3" id="KW-0677">Repeat</keyword>